<dbReference type="Gene3D" id="3.40.50.300">
    <property type="entry name" value="P-loop containing nucleotide triphosphate hydrolases"/>
    <property type="match status" value="2"/>
</dbReference>
<comment type="similarity">
    <text evidence="9">Belongs to the ABC transporter superfamily. ABCF family. Uup subfamily.</text>
</comment>
<evidence type="ECO:0000256" key="10">
    <source>
        <dbReference type="SAM" id="MobiDB-lite"/>
    </source>
</evidence>
<dbReference type="EMBL" id="JAYDYW010000004">
    <property type="protein sequence ID" value="MEE1673351.1"/>
    <property type="molecule type" value="Genomic_DNA"/>
</dbReference>
<evidence type="ECO:0000256" key="7">
    <source>
        <dbReference type="ARBA" id="ARBA00023125"/>
    </source>
</evidence>
<evidence type="ECO:0000256" key="3">
    <source>
        <dbReference type="ARBA" id="ARBA00022741"/>
    </source>
</evidence>
<keyword evidence="3 9" id="KW-0547">Nucleotide-binding</keyword>
<dbReference type="InterPro" id="IPR003439">
    <property type="entry name" value="ABC_transporter-like_ATP-bd"/>
</dbReference>
<dbReference type="PROSITE" id="PS50893">
    <property type="entry name" value="ABC_TRANSPORTER_2"/>
    <property type="match status" value="2"/>
</dbReference>
<comment type="function">
    <text evidence="9">Probably plays a role in ribosome assembly or function. May be involved in resolution of branched DNA intermediates that result from template switching in postreplication gaps. Binds DNA and has ATPase activity.</text>
</comment>
<dbReference type="PANTHER" id="PTHR42855:SF1">
    <property type="entry name" value="ABC TRANSPORTER DOMAIN-CONTAINING PROTEIN"/>
    <property type="match status" value="1"/>
</dbReference>
<dbReference type="Pfam" id="PF00005">
    <property type="entry name" value="ABC_tran"/>
    <property type="match status" value="2"/>
</dbReference>
<dbReference type="HAMAP" id="MF_00848">
    <property type="entry name" value="Uup"/>
    <property type="match status" value="1"/>
</dbReference>
<evidence type="ECO:0000256" key="8">
    <source>
        <dbReference type="ARBA" id="ARBA00023204"/>
    </source>
</evidence>
<dbReference type="GO" id="GO:0005524">
    <property type="term" value="F:ATP binding"/>
    <property type="evidence" value="ECO:0007669"/>
    <property type="project" value="UniProtKB-KW"/>
</dbReference>
<feature type="region of interest" description="Disordered" evidence="10">
    <location>
        <begin position="537"/>
        <end position="557"/>
    </location>
</feature>
<reference evidence="13" key="1">
    <citation type="submission" date="2023-07" db="EMBL/GenBank/DDBJ databases">
        <title>Draft genome sequence of Agarivorans aestuarii strain ZMCS4, a CAZymes producing bacteria isolated from the marine brown algae Clodostephus spongiosus.</title>
        <authorList>
            <person name="Lorente B."/>
            <person name="Cabral C."/>
            <person name="Frias J."/>
            <person name="Faria J."/>
            <person name="Toubarro D."/>
        </authorList>
    </citation>
    <scope>NUCLEOTIDE SEQUENCE [LARGE SCALE GENOMIC DNA]</scope>
    <source>
        <strain evidence="13">ZMCS4</strain>
    </source>
</reference>
<dbReference type="NCBIfam" id="NF008358">
    <property type="entry name" value="PRK11147.1"/>
    <property type="match status" value="1"/>
</dbReference>
<protein>
    <recommendedName>
        <fullName evidence="9">ATP-binding protein Uup</fullName>
        <ecNumber evidence="9">3.6.1.-</ecNumber>
    </recommendedName>
</protein>
<dbReference type="Pfam" id="PF16326">
    <property type="entry name" value="ABC_tran_CTD"/>
    <property type="match status" value="1"/>
</dbReference>
<evidence type="ECO:0000313" key="13">
    <source>
        <dbReference type="Proteomes" id="UP001310248"/>
    </source>
</evidence>
<dbReference type="InterPro" id="IPR027417">
    <property type="entry name" value="P-loop_NTPase"/>
</dbReference>
<evidence type="ECO:0000313" key="12">
    <source>
        <dbReference type="EMBL" id="MEE1673351.1"/>
    </source>
</evidence>
<dbReference type="Pfam" id="PF12848">
    <property type="entry name" value="ABC_tran_Xtn"/>
    <property type="match status" value="1"/>
</dbReference>
<dbReference type="RefSeq" id="WP_329774667.1">
    <property type="nucleotide sequence ID" value="NZ_JAYDYW010000004.1"/>
</dbReference>
<keyword evidence="6 9" id="KW-0067">ATP-binding</keyword>
<gene>
    <name evidence="9" type="primary">uup</name>
    <name evidence="12" type="ORF">SNR37_002773</name>
</gene>
<dbReference type="SMART" id="SM00382">
    <property type="entry name" value="AAA"/>
    <property type="match status" value="2"/>
</dbReference>
<keyword evidence="4 9" id="KW-0227">DNA damage</keyword>
<dbReference type="Proteomes" id="UP001310248">
    <property type="component" value="Unassembled WGS sequence"/>
</dbReference>
<keyword evidence="9" id="KW-0175">Coiled coil</keyword>
<dbReference type="InterPro" id="IPR017871">
    <property type="entry name" value="ABC_transporter-like_CS"/>
</dbReference>
<feature type="domain" description="ABC transporter" evidence="11">
    <location>
        <begin position="3"/>
        <end position="252"/>
    </location>
</feature>
<keyword evidence="2 9" id="KW-0677">Repeat</keyword>
<dbReference type="InterPro" id="IPR003593">
    <property type="entry name" value="AAA+_ATPase"/>
</dbReference>
<evidence type="ECO:0000256" key="9">
    <source>
        <dbReference type="HAMAP-Rule" id="MF_00848"/>
    </source>
</evidence>
<keyword evidence="8 9" id="KW-0234">DNA repair</keyword>
<evidence type="ECO:0000256" key="5">
    <source>
        <dbReference type="ARBA" id="ARBA00022801"/>
    </source>
</evidence>
<feature type="domain" description="ABC transporter" evidence="11">
    <location>
        <begin position="319"/>
        <end position="540"/>
    </location>
</feature>
<dbReference type="SUPFAM" id="SSF52540">
    <property type="entry name" value="P-loop containing nucleoside triphosphate hydrolases"/>
    <property type="match status" value="2"/>
</dbReference>
<comment type="caution">
    <text evidence="12">The sequence shown here is derived from an EMBL/GenBank/DDBJ whole genome shotgun (WGS) entry which is preliminary data.</text>
</comment>
<keyword evidence="7 9" id="KW-0238">DNA-binding</keyword>
<feature type="coiled-coil region" evidence="9">
    <location>
        <begin position="567"/>
        <end position="628"/>
    </location>
</feature>
<dbReference type="PROSITE" id="PS00211">
    <property type="entry name" value="ABC_TRANSPORTER_1"/>
    <property type="match status" value="2"/>
</dbReference>
<evidence type="ECO:0000256" key="2">
    <source>
        <dbReference type="ARBA" id="ARBA00022737"/>
    </source>
</evidence>
<dbReference type="CDD" id="cd03221">
    <property type="entry name" value="ABCF_EF-3"/>
    <property type="match status" value="2"/>
</dbReference>
<evidence type="ECO:0000259" key="11">
    <source>
        <dbReference type="PROSITE" id="PS50893"/>
    </source>
</evidence>
<name>A0ABU7G1Z8_9ALTE</name>
<proteinExistence type="inferred from homology"/>
<keyword evidence="5 9" id="KW-0378">Hydrolase</keyword>
<comment type="catalytic activity">
    <reaction evidence="9">
        <text>ATP + H2O = ADP + phosphate + H(+)</text>
        <dbReference type="Rhea" id="RHEA:13065"/>
        <dbReference type="ChEBI" id="CHEBI:15377"/>
        <dbReference type="ChEBI" id="CHEBI:15378"/>
        <dbReference type="ChEBI" id="CHEBI:30616"/>
        <dbReference type="ChEBI" id="CHEBI:43474"/>
        <dbReference type="ChEBI" id="CHEBI:456216"/>
    </reaction>
</comment>
<organism evidence="12 13">
    <name type="scientific">Agarivorans aestuarii</name>
    <dbReference type="NCBI Taxonomy" id="1563703"/>
    <lineage>
        <taxon>Bacteria</taxon>
        <taxon>Pseudomonadati</taxon>
        <taxon>Pseudomonadota</taxon>
        <taxon>Gammaproteobacteria</taxon>
        <taxon>Alteromonadales</taxon>
        <taxon>Alteromonadaceae</taxon>
        <taxon>Agarivorans</taxon>
    </lineage>
</organism>
<evidence type="ECO:0000256" key="4">
    <source>
        <dbReference type="ARBA" id="ARBA00022763"/>
    </source>
</evidence>
<feature type="binding site" evidence="9">
    <location>
        <begin position="35"/>
        <end position="42"/>
    </location>
    <ligand>
        <name>ATP</name>
        <dbReference type="ChEBI" id="CHEBI:30616"/>
        <label>1</label>
    </ligand>
</feature>
<dbReference type="EC" id="3.6.1.-" evidence="9"/>
<dbReference type="InterPro" id="IPR037118">
    <property type="entry name" value="Val-tRNA_synth_C_sf"/>
</dbReference>
<dbReference type="PANTHER" id="PTHR42855">
    <property type="entry name" value="ABC TRANSPORTER ATP-BINDING SUBUNIT"/>
    <property type="match status" value="1"/>
</dbReference>
<reference evidence="12 13" key="2">
    <citation type="submission" date="2023-12" db="EMBL/GenBank/DDBJ databases">
        <authorList>
            <consortium name="Cladostephus spongiosus"/>
            <person name="Lorente B."/>
            <person name="Cabral C."/>
            <person name="Frias J."/>
            <person name="Faria J."/>
            <person name="Toubarro D."/>
        </authorList>
    </citation>
    <scope>NUCLEOTIDE SEQUENCE [LARGE SCALE GENOMIC DNA]</scope>
    <source>
        <strain evidence="12 13">ZMCS4</strain>
    </source>
</reference>
<dbReference type="InterPro" id="IPR032524">
    <property type="entry name" value="ABC_tran_C"/>
</dbReference>
<sequence>MLVNLQDAYLAYGDTPLLNKASVQINKAERVCLVGRNGAGKSTLLQVIEGAIQLDSGQRQLVNDVVITRLQQDPPEASEQRIFDYVAEGKPHIGKLLSEFHHLTSNISEHSSEKELNRMQQIQHEIDVVDGWKFDNEIQQVLTTMKLDGDAPLQGLSGGWLRKVALAKALAGDPDILLLDEPTNHLDITTIKWLEEFLVNFKGTIVFISHDRAFIRKIATRIIDIDRGVLTSWPGNYDAYLEGKAEWLRVEEEQNALFDKRLAEEETWIRQGIKARRTRNEGRVRALKAMRNERSERVNRQGTSNMQIDDGLRSGKIVFEAEQLSFSYADEAYPIISPLDLLVMRGDKIALVGGNGCGKSTLIKLLLEQLEPSSGKLKVGTKLNVAYFDQYRQELDPDKTLLDNLAGGKQEIEINGNKRHVMGYLQDFLFHPKRAFTPVKALSGGEKNRLMLAKLFLKPANLLVLDEPTNDLDVETLELLEELVSQYPGTVLLVSHDRSFIDNTASHVWFFDGKSNVDSYVGGYSEVASYIENRQKAPAPKPIEKAEESSRGQKQTKKLSYKLKLELDQLPEKLEAAESKVDELQSKVNEPEFFNLEQDRVQDTLNNLAKAEQNLEDLFMRWEELEELKNS</sequence>
<comment type="subcellular location">
    <subcellularLocation>
        <location evidence="9">Cytoplasm</location>
    </subcellularLocation>
    <text evidence="9">Associates with ribosomes.</text>
</comment>
<accession>A0ABU7G1Z8</accession>
<feature type="compositionally biased region" description="Basic and acidic residues" evidence="10">
    <location>
        <begin position="542"/>
        <end position="551"/>
    </location>
</feature>
<dbReference type="Gene3D" id="1.10.287.380">
    <property type="entry name" value="Valyl-tRNA synthetase, C-terminal domain"/>
    <property type="match status" value="1"/>
</dbReference>
<feature type="binding site" evidence="9">
    <location>
        <begin position="353"/>
        <end position="360"/>
    </location>
    <ligand>
        <name>ATP</name>
        <dbReference type="ChEBI" id="CHEBI:30616"/>
        <label>2</label>
    </ligand>
</feature>
<keyword evidence="1 9" id="KW-0963">Cytoplasm</keyword>
<evidence type="ECO:0000256" key="6">
    <source>
        <dbReference type="ARBA" id="ARBA00022840"/>
    </source>
</evidence>
<dbReference type="InterPro" id="IPR051309">
    <property type="entry name" value="ABCF_ATPase"/>
</dbReference>
<keyword evidence="13" id="KW-1185">Reference proteome</keyword>
<evidence type="ECO:0000256" key="1">
    <source>
        <dbReference type="ARBA" id="ARBA00022490"/>
    </source>
</evidence>
<dbReference type="InterPro" id="IPR032781">
    <property type="entry name" value="ABC_tran_Xtn"/>
</dbReference>
<dbReference type="InterPro" id="IPR043686">
    <property type="entry name" value="Uup"/>
</dbReference>